<gene>
    <name evidence="3" type="ORF">A8806_106257</name>
</gene>
<dbReference type="GO" id="GO:0003677">
    <property type="term" value="F:DNA binding"/>
    <property type="evidence" value="ECO:0007669"/>
    <property type="project" value="UniProtKB-KW"/>
</dbReference>
<evidence type="ECO:0000259" key="2">
    <source>
        <dbReference type="PROSITE" id="PS50943"/>
    </source>
</evidence>
<proteinExistence type="predicted"/>
<dbReference type="CDD" id="cd00093">
    <property type="entry name" value="HTH_XRE"/>
    <property type="match status" value="1"/>
</dbReference>
<feature type="domain" description="HTH cro/C1-type" evidence="2">
    <location>
        <begin position="7"/>
        <end position="61"/>
    </location>
</feature>
<dbReference type="SUPFAM" id="SSF47413">
    <property type="entry name" value="lambda repressor-like DNA-binding domains"/>
    <property type="match status" value="1"/>
</dbReference>
<keyword evidence="1" id="KW-0238">DNA-binding</keyword>
<dbReference type="InterPro" id="IPR010982">
    <property type="entry name" value="Lambda_DNA-bd_dom_sf"/>
</dbReference>
<dbReference type="InterPro" id="IPR001387">
    <property type="entry name" value="Cro/C1-type_HTH"/>
</dbReference>
<dbReference type="AlphaFoldDB" id="A0A2Y9BES5"/>
<dbReference type="PROSITE" id="PS50943">
    <property type="entry name" value="HTH_CROC1"/>
    <property type="match status" value="1"/>
</dbReference>
<evidence type="ECO:0000313" key="4">
    <source>
        <dbReference type="Proteomes" id="UP000245845"/>
    </source>
</evidence>
<dbReference type="OrthoDB" id="9785138at2"/>
<dbReference type="PANTHER" id="PTHR46558:SF11">
    <property type="entry name" value="HTH-TYPE TRANSCRIPTIONAL REGULATOR XRE"/>
    <property type="match status" value="1"/>
</dbReference>
<protein>
    <submittedName>
        <fullName evidence="3">Helix-turn-helix protein</fullName>
    </submittedName>
</protein>
<keyword evidence="4" id="KW-1185">Reference proteome</keyword>
<dbReference type="RefSeq" id="WP_109731358.1">
    <property type="nucleotide sequence ID" value="NZ_BAAACK010000026.1"/>
</dbReference>
<evidence type="ECO:0000256" key="1">
    <source>
        <dbReference type="ARBA" id="ARBA00023125"/>
    </source>
</evidence>
<dbReference type="Pfam" id="PF01381">
    <property type="entry name" value="HTH_3"/>
    <property type="match status" value="1"/>
</dbReference>
<reference evidence="3 4" key="1">
    <citation type="submission" date="2018-05" db="EMBL/GenBank/DDBJ databases">
        <title>The Hungate 1000. A catalogue of reference genomes from the rumen microbiome.</title>
        <authorList>
            <person name="Kelly W."/>
        </authorList>
    </citation>
    <scope>NUCLEOTIDE SEQUENCE [LARGE SCALE GENOMIC DNA]</scope>
    <source>
        <strain evidence="3 4">NLAE-zl-C242</strain>
    </source>
</reference>
<name>A0A2Y9BES5_9FIRM</name>
<dbReference type="PANTHER" id="PTHR46558">
    <property type="entry name" value="TRACRIPTIONAL REGULATORY PROTEIN-RELATED-RELATED"/>
    <property type="match status" value="1"/>
</dbReference>
<dbReference type="EMBL" id="QGDL01000006">
    <property type="protein sequence ID" value="PWJ29518.1"/>
    <property type="molecule type" value="Genomic_DNA"/>
</dbReference>
<accession>A0A2Y9BES5</accession>
<dbReference type="Proteomes" id="UP000245845">
    <property type="component" value="Unassembled WGS sequence"/>
</dbReference>
<organism evidence="3 4">
    <name type="scientific">Faecalicatena orotica</name>
    <dbReference type="NCBI Taxonomy" id="1544"/>
    <lineage>
        <taxon>Bacteria</taxon>
        <taxon>Bacillati</taxon>
        <taxon>Bacillota</taxon>
        <taxon>Clostridia</taxon>
        <taxon>Lachnospirales</taxon>
        <taxon>Lachnospiraceae</taxon>
        <taxon>Faecalicatena</taxon>
    </lineage>
</organism>
<sequence length="149" mass="17180">MSIGKNIQFYRIKIGYTQKELSEKLGIATGTIQQYELDKREPKFEMIQRIAEKLETSPYNLYGIDEDITDFNFSKACDWLDEAGYTVEPQDEHDSESGVYQICSFDEGTICRLDAQDIIALVEDCRKQAEADTDEQTVKYIKLAIKNQK</sequence>
<comment type="caution">
    <text evidence="3">The sequence shown here is derived from an EMBL/GenBank/DDBJ whole genome shotgun (WGS) entry which is preliminary data.</text>
</comment>
<dbReference type="SMART" id="SM00530">
    <property type="entry name" value="HTH_XRE"/>
    <property type="match status" value="1"/>
</dbReference>
<evidence type="ECO:0000313" key="3">
    <source>
        <dbReference type="EMBL" id="PWJ29518.1"/>
    </source>
</evidence>
<dbReference type="Gene3D" id="1.10.260.40">
    <property type="entry name" value="lambda repressor-like DNA-binding domains"/>
    <property type="match status" value="1"/>
</dbReference>